<sequence>MKEPKEKAKELIEKFIPDAKYWDCYNDVPLDEDHAKNCALIAVEEIYNLKLEIGQHLEEMPDKQNYYSYWEEVKTHLQNKE</sequence>
<name>A0ABQ1WC30_9FLAO</name>
<dbReference type="RefSeq" id="WP_011710318.1">
    <property type="nucleotide sequence ID" value="NZ_BMIX01000001.1"/>
</dbReference>
<reference evidence="2" key="1">
    <citation type="journal article" date="2019" name="Int. J. Syst. Evol. Microbiol.">
        <title>The Global Catalogue of Microorganisms (GCM) 10K type strain sequencing project: providing services to taxonomists for standard genome sequencing and annotation.</title>
        <authorList>
            <consortium name="The Broad Institute Genomics Platform"/>
            <consortium name="The Broad Institute Genome Sequencing Center for Infectious Disease"/>
            <person name="Wu L."/>
            <person name="Ma J."/>
        </authorList>
    </citation>
    <scope>NUCLEOTIDE SEQUENCE [LARGE SCALE GENOMIC DNA]</scope>
    <source>
        <strain evidence="2">CGMCC 1.15422</strain>
    </source>
</reference>
<evidence type="ECO:0000313" key="1">
    <source>
        <dbReference type="EMBL" id="GGG24107.1"/>
    </source>
</evidence>
<proteinExistence type="predicted"/>
<accession>A0ABQ1WC30</accession>
<protein>
    <submittedName>
        <fullName evidence="1">Uncharacterized protein</fullName>
    </submittedName>
</protein>
<organism evidence="1 2">
    <name type="scientific">Christiangramia forsetii</name>
    <dbReference type="NCBI Taxonomy" id="411153"/>
    <lineage>
        <taxon>Bacteria</taxon>
        <taxon>Pseudomonadati</taxon>
        <taxon>Bacteroidota</taxon>
        <taxon>Flavobacteriia</taxon>
        <taxon>Flavobacteriales</taxon>
        <taxon>Flavobacteriaceae</taxon>
        <taxon>Christiangramia</taxon>
    </lineage>
</organism>
<dbReference type="Proteomes" id="UP000605733">
    <property type="component" value="Unassembled WGS sequence"/>
</dbReference>
<evidence type="ECO:0000313" key="2">
    <source>
        <dbReference type="Proteomes" id="UP000605733"/>
    </source>
</evidence>
<keyword evidence="2" id="KW-1185">Reference proteome</keyword>
<dbReference type="EMBL" id="BMIX01000001">
    <property type="protein sequence ID" value="GGG24107.1"/>
    <property type="molecule type" value="Genomic_DNA"/>
</dbReference>
<gene>
    <name evidence="1" type="ORF">GCM10011532_04170</name>
</gene>
<comment type="caution">
    <text evidence="1">The sequence shown here is derived from an EMBL/GenBank/DDBJ whole genome shotgun (WGS) entry which is preliminary data.</text>
</comment>